<accession>A0ABD5XZ51</accession>
<keyword evidence="2" id="KW-1185">Reference proteome</keyword>
<dbReference type="AlphaFoldDB" id="A0ABD5XZ51"/>
<evidence type="ECO:0000313" key="2">
    <source>
        <dbReference type="Proteomes" id="UP001596432"/>
    </source>
</evidence>
<evidence type="ECO:0000313" key="1">
    <source>
        <dbReference type="EMBL" id="MFC7138385.1"/>
    </source>
</evidence>
<organism evidence="1 2">
    <name type="scientific">Halosimplex aquaticum</name>
    <dbReference type="NCBI Taxonomy" id="3026162"/>
    <lineage>
        <taxon>Archaea</taxon>
        <taxon>Methanobacteriati</taxon>
        <taxon>Methanobacteriota</taxon>
        <taxon>Stenosarchaea group</taxon>
        <taxon>Halobacteria</taxon>
        <taxon>Halobacteriales</taxon>
        <taxon>Haloarculaceae</taxon>
        <taxon>Halosimplex</taxon>
    </lineage>
</organism>
<protein>
    <submittedName>
        <fullName evidence="1">Uncharacterized protein</fullName>
    </submittedName>
</protein>
<reference evidence="1 2" key="1">
    <citation type="journal article" date="2019" name="Int. J. Syst. Evol. Microbiol.">
        <title>The Global Catalogue of Microorganisms (GCM) 10K type strain sequencing project: providing services to taxonomists for standard genome sequencing and annotation.</title>
        <authorList>
            <consortium name="The Broad Institute Genomics Platform"/>
            <consortium name="The Broad Institute Genome Sequencing Center for Infectious Disease"/>
            <person name="Wu L."/>
            <person name="Ma J."/>
        </authorList>
    </citation>
    <scope>NUCLEOTIDE SEQUENCE [LARGE SCALE GENOMIC DNA]</scope>
    <source>
        <strain evidence="1 2">XZYJT29</strain>
    </source>
</reference>
<name>A0ABD5XZ51_9EURY</name>
<dbReference type="EMBL" id="JBHTAS010000001">
    <property type="protein sequence ID" value="MFC7138385.1"/>
    <property type="molecule type" value="Genomic_DNA"/>
</dbReference>
<proteinExistence type="predicted"/>
<sequence>MTEPVDVPILDPGLTLLRCPGPRSTAIHRLALATLADTAGVAYWVDARNVASTYALYDLVDSPRRLRRLRIARAFTAYQHHALGRRVVQRADGRTGLLVAPNVASLYRDDDVPRYQRERLLDSTVRTFAALADAREIPTLLSVPAERDPGPAAEHADRVIRCEETKMGHRFEGPGVETTVYWDEGCWQTTIPYWVDLLGAAPESPGLGLDPAGTGSPDPVEQATLAAAAAGVAGVPGGAD</sequence>
<dbReference type="Proteomes" id="UP001596432">
    <property type="component" value="Unassembled WGS sequence"/>
</dbReference>
<dbReference type="GeneID" id="78818622"/>
<comment type="caution">
    <text evidence="1">The sequence shown here is derived from an EMBL/GenBank/DDBJ whole genome shotgun (WGS) entry which is preliminary data.</text>
</comment>
<dbReference type="RefSeq" id="WP_274324014.1">
    <property type="nucleotide sequence ID" value="NZ_CP118158.1"/>
</dbReference>
<gene>
    <name evidence="1" type="ORF">ACFQMA_00860</name>
</gene>